<accession>A0A0V0Z0W0</accession>
<dbReference type="EMBL" id="JYDQ01000992">
    <property type="protein sequence ID" value="KRY06008.1"/>
    <property type="molecule type" value="Genomic_DNA"/>
</dbReference>
<name>A0A0V0Z0W0_9BILA</name>
<protein>
    <submittedName>
        <fullName evidence="1">Uncharacterized protein</fullName>
    </submittedName>
</protein>
<evidence type="ECO:0000313" key="2">
    <source>
        <dbReference type="Proteomes" id="UP000054783"/>
    </source>
</evidence>
<keyword evidence="2" id="KW-1185">Reference proteome</keyword>
<dbReference type="AlphaFoldDB" id="A0A0V0Z0W0"/>
<sequence length="35" mass="4370">MSLMCTRGLPQLQWCNSWYLYINCKKHKMMRYNDL</sequence>
<evidence type="ECO:0000313" key="1">
    <source>
        <dbReference type="EMBL" id="KRY06008.1"/>
    </source>
</evidence>
<proteinExistence type="predicted"/>
<dbReference type="Proteomes" id="UP000054783">
    <property type="component" value="Unassembled WGS sequence"/>
</dbReference>
<reference evidence="1 2" key="1">
    <citation type="submission" date="2015-01" db="EMBL/GenBank/DDBJ databases">
        <title>Evolution of Trichinella species and genotypes.</title>
        <authorList>
            <person name="Korhonen P.K."/>
            <person name="Edoardo P."/>
            <person name="Giuseppe L.R."/>
            <person name="Gasser R.B."/>
        </authorList>
    </citation>
    <scope>NUCLEOTIDE SEQUENCE [LARGE SCALE GENOMIC DNA]</scope>
    <source>
        <strain evidence="1">ISS2496</strain>
    </source>
</reference>
<organism evidence="1 2">
    <name type="scientific">Trichinella patagoniensis</name>
    <dbReference type="NCBI Taxonomy" id="990121"/>
    <lineage>
        <taxon>Eukaryota</taxon>
        <taxon>Metazoa</taxon>
        <taxon>Ecdysozoa</taxon>
        <taxon>Nematoda</taxon>
        <taxon>Enoplea</taxon>
        <taxon>Dorylaimia</taxon>
        <taxon>Trichinellida</taxon>
        <taxon>Trichinellidae</taxon>
        <taxon>Trichinella</taxon>
    </lineage>
</organism>
<gene>
    <name evidence="1" type="ORF">T12_7070</name>
</gene>
<comment type="caution">
    <text evidence="1">The sequence shown here is derived from an EMBL/GenBank/DDBJ whole genome shotgun (WGS) entry which is preliminary data.</text>
</comment>